<feature type="domain" description="Lipoprotein YgdI/YgdR-like SH3-like" evidence="8">
    <location>
        <begin position="25"/>
        <end position="70"/>
    </location>
</feature>
<dbReference type="PROSITE" id="PS51257">
    <property type="entry name" value="PROKAR_LIPOPROTEIN"/>
    <property type="match status" value="1"/>
</dbReference>
<dbReference type="PANTHER" id="PTHR37011">
    <property type="entry name" value="POT FAMILY PEPTIDE TRANSPORT PROTEIN-RELATED"/>
    <property type="match status" value="1"/>
</dbReference>
<dbReference type="Gene3D" id="2.30.30.100">
    <property type="match status" value="1"/>
</dbReference>
<keyword evidence="4" id="KW-0564">Palmitate</keyword>
<dbReference type="Proteomes" id="UP000288794">
    <property type="component" value="Unassembled WGS sequence"/>
</dbReference>
<name>A0A443ICM2_9GAMM</name>
<evidence type="ECO:0000256" key="6">
    <source>
        <dbReference type="SAM" id="MobiDB-lite"/>
    </source>
</evidence>
<feature type="region of interest" description="Disordered" evidence="6">
    <location>
        <begin position="54"/>
        <end position="74"/>
    </location>
</feature>
<dbReference type="NCBIfam" id="NF033216">
    <property type="entry name" value="lipo_YgdI_YgdR"/>
    <property type="match status" value="1"/>
</dbReference>
<dbReference type="RefSeq" id="WP_128177394.1">
    <property type="nucleotide sequence ID" value="NZ_CP071409.1"/>
</dbReference>
<dbReference type="SUPFAM" id="SSF50182">
    <property type="entry name" value="Sm-like ribonucleoproteins"/>
    <property type="match status" value="1"/>
</dbReference>
<keyword evidence="2 7" id="KW-0732">Signal</keyword>
<evidence type="ECO:0000256" key="3">
    <source>
        <dbReference type="ARBA" id="ARBA00023136"/>
    </source>
</evidence>
<comment type="caution">
    <text evidence="9">The sequence shown here is derived from an EMBL/GenBank/DDBJ whole genome shotgun (WGS) entry which is preliminary data.</text>
</comment>
<evidence type="ECO:0000259" key="8">
    <source>
        <dbReference type="Pfam" id="PF06004"/>
    </source>
</evidence>
<accession>A0A443ICM2</accession>
<feature type="signal peptide" evidence="7">
    <location>
        <begin position="1"/>
        <end position="23"/>
    </location>
</feature>
<evidence type="ECO:0000256" key="4">
    <source>
        <dbReference type="ARBA" id="ARBA00023139"/>
    </source>
</evidence>
<keyword evidence="10" id="KW-1185">Reference proteome</keyword>
<reference evidence="9 10" key="1">
    <citation type="submission" date="2014-04" db="EMBL/GenBank/DDBJ databases">
        <title>Draft genome sequence of Pantoea beijingensis strain LMG 27579, an emerging pathogen to Pleurotus eryngii with potential industrial application.</title>
        <authorList>
            <person name="Xu F."/>
            <person name="Liu Y."/>
            <person name="Wang S."/>
            <person name="Yin Y."/>
            <person name="Ma Y."/>
            <person name="Zhao S."/>
            <person name="Rong C."/>
        </authorList>
    </citation>
    <scope>NUCLEOTIDE SEQUENCE [LARGE SCALE GENOMIC DNA]</scope>
    <source>
        <strain evidence="9 10">LMG 27579</strain>
    </source>
</reference>
<evidence type="ECO:0000256" key="1">
    <source>
        <dbReference type="ARBA" id="ARBA00022475"/>
    </source>
</evidence>
<gene>
    <name evidence="9" type="ORF">ED28_09515</name>
</gene>
<evidence type="ECO:0000256" key="7">
    <source>
        <dbReference type="SAM" id="SignalP"/>
    </source>
</evidence>
<dbReference type="InterPro" id="IPR010920">
    <property type="entry name" value="LSM_dom_sf"/>
</dbReference>
<evidence type="ECO:0000313" key="10">
    <source>
        <dbReference type="Proteomes" id="UP000288794"/>
    </source>
</evidence>
<keyword evidence="3" id="KW-0472">Membrane</keyword>
<proteinExistence type="predicted"/>
<keyword evidence="1" id="KW-1003">Cell membrane</keyword>
<evidence type="ECO:0000256" key="5">
    <source>
        <dbReference type="ARBA" id="ARBA00023288"/>
    </source>
</evidence>
<dbReference type="InterPro" id="IPR047807">
    <property type="entry name" value="YgdI/YgdR-like_SH3-like"/>
</dbReference>
<protein>
    <recommendedName>
        <fullName evidence="8">Lipoprotein YgdI/YgdR-like SH3-like domain-containing protein</fullName>
    </recommendedName>
</protein>
<dbReference type="AlphaFoldDB" id="A0A443ICM2"/>
<dbReference type="Pfam" id="PF06004">
    <property type="entry name" value="DUF903"/>
    <property type="match status" value="1"/>
</dbReference>
<evidence type="ECO:0000256" key="2">
    <source>
        <dbReference type="ARBA" id="ARBA00022729"/>
    </source>
</evidence>
<feature type="chain" id="PRO_5019087839" description="Lipoprotein YgdI/YgdR-like SH3-like domain-containing protein" evidence="7">
    <location>
        <begin position="24"/>
        <end position="74"/>
    </location>
</feature>
<dbReference type="InterPro" id="IPR010305">
    <property type="entry name" value="YgdI/YgdR-like"/>
</dbReference>
<sequence>MKKTILAASTIAIGLLLAGCANDHVMHTNDGRTIVVEGKPQVDKDTGMITYTDASGKEQQINQSDIKDMSQVGN</sequence>
<dbReference type="PANTHER" id="PTHR37011:SF2">
    <property type="entry name" value="LIPOPROTEIN"/>
    <property type="match status" value="1"/>
</dbReference>
<dbReference type="EMBL" id="JMEE01000031">
    <property type="protein sequence ID" value="RWR01869.1"/>
    <property type="molecule type" value="Genomic_DNA"/>
</dbReference>
<evidence type="ECO:0000313" key="9">
    <source>
        <dbReference type="EMBL" id="RWR01869.1"/>
    </source>
</evidence>
<keyword evidence="5" id="KW-0449">Lipoprotein</keyword>
<organism evidence="9 10">
    <name type="scientific">[Pantoea] beijingensis</name>
    <dbReference type="NCBI Taxonomy" id="1324864"/>
    <lineage>
        <taxon>Bacteria</taxon>
        <taxon>Pseudomonadati</taxon>
        <taxon>Pseudomonadota</taxon>
        <taxon>Gammaproteobacteria</taxon>
        <taxon>Enterobacterales</taxon>
        <taxon>Erwiniaceae</taxon>
        <taxon>Erwinia</taxon>
    </lineage>
</organism>